<reference evidence="5 6" key="1">
    <citation type="submission" date="2015-01" db="EMBL/GenBank/DDBJ databases">
        <title>The Genome Sequence of Exophiala xenobiotica CBS118157.</title>
        <authorList>
            <consortium name="The Broad Institute Genomics Platform"/>
            <person name="Cuomo C."/>
            <person name="de Hoog S."/>
            <person name="Gorbushina A."/>
            <person name="Stielow B."/>
            <person name="Teixiera M."/>
            <person name="Abouelleil A."/>
            <person name="Chapman S.B."/>
            <person name="Priest M."/>
            <person name="Young S.K."/>
            <person name="Wortman J."/>
            <person name="Nusbaum C."/>
            <person name="Birren B."/>
        </authorList>
    </citation>
    <scope>NUCLEOTIDE SEQUENCE [LARGE SCALE GENOMIC DNA]</scope>
    <source>
        <strain evidence="5 6">CBS 118157</strain>
    </source>
</reference>
<dbReference type="PIRSF" id="PIRSF001112">
    <property type="entry name" value="Epoxide_hydrolase"/>
    <property type="match status" value="1"/>
</dbReference>
<dbReference type="EMBL" id="KN847317">
    <property type="protein sequence ID" value="KIW62130.1"/>
    <property type="molecule type" value="Genomic_DNA"/>
</dbReference>
<dbReference type="HOGENOM" id="CLU_019414_0_0_1"/>
<evidence type="ECO:0000256" key="3">
    <source>
        <dbReference type="PIRSR" id="PIRSR001112-1"/>
    </source>
</evidence>
<dbReference type="RefSeq" id="XP_013322714.1">
    <property type="nucleotide sequence ID" value="XM_013467260.1"/>
</dbReference>
<dbReference type="Proteomes" id="UP000054342">
    <property type="component" value="Unassembled WGS sequence"/>
</dbReference>
<dbReference type="GeneID" id="25324085"/>
<dbReference type="Pfam" id="PF06441">
    <property type="entry name" value="EHN"/>
    <property type="match status" value="1"/>
</dbReference>
<dbReference type="InterPro" id="IPR000639">
    <property type="entry name" value="Epox_hydrolase-like"/>
</dbReference>
<evidence type="ECO:0000259" key="4">
    <source>
        <dbReference type="Pfam" id="PF06441"/>
    </source>
</evidence>
<accession>A0A0D2F566</accession>
<evidence type="ECO:0000256" key="2">
    <source>
        <dbReference type="ARBA" id="ARBA00022801"/>
    </source>
</evidence>
<dbReference type="GO" id="GO:0097176">
    <property type="term" value="P:epoxide metabolic process"/>
    <property type="evidence" value="ECO:0007669"/>
    <property type="project" value="TreeGrafter"/>
</dbReference>
<dbReference type="PANTHER" id="PTHR21661">
    <property type="entry name" value="EPOXIDE HYDROLASE 1-RELATED"/>
    <property type="match status" value="1"/>
</dbReference>
<dbReference type="OrthoDB" id="7130006at2759"/>
<dbReference type="InterPro" id="IPR029058">
    <property type="entry name" value="AB_hydrolase_fold"/>
</dbReference>
<dbReference type="InterPro" id="IPR016292">
    <property type="entry name" value="Epoxide_hydrolase"/>
</dbReference>
<feature type="active site" description="Proton donor" evidence="3">
    <location>
        <position position="328"/>
    </location>
</feature>
<dbReference type="PRINTS" id="PR00412">
    <property type="entry name" value="EPOXHYDRLASE"/>
</dbReference>
<evidence type="ECO:0000256" key="1">
    <source>
        <dbReference type="ARBA" id="ARBA00010088"/>
    </source>
</evidence>
<feature type="domain" description="Epoxide hydrolase N-terminal" evidence="4">
    <location>
        <begin position="23"/>
        <end position="135"/>
    </location>
</feature>
<dbReference type="STRING" id="348802.A0A0D2F566"/>
<protein>
    <recommendedName>
        <fullName evidence="4">Epoxide hydrolase N-terminal domain-containing protein</fullName>
    </recommendedName>
</protein>
<keyword evidence="6" id="KW-1185">Reference proteome</keyword>
<feature type="active site" description="Nucleophile" evidence="3">
    <location>
        <position position="204"/>
    </location>
</feature>
<dbReference type="GO" id="GO:0004301">
    <property type="term" value="F:epoxide hydrolase activity"/>
    <property type="evidence" value="ECO:0007669"/>
    <property type="project" value="TreeGrafter"/>
</dbReference>
<keyword evidence="2" id="KW-0378">Hydrolase</keyword>
<dbReference type="Gene3D" id="3.40.50.1820">
    <property type="entry name" value="alpha/beta hydrolase"/>
    <property type="match status" value="1"/>
</dbReference>
<sequence length="424" mass="47970">MGNRHLLKHDFGNLPQGASDVFRPFVVDTPQTDIDALKTLLRLSRVGPKTYENNLSDRRLGLQLDWLQQAVKQWAGPFDWRKSEEHINSFPNYVSPVRDDDGKVYDIHFTALFSKKQNAVPGLLLHGWPGSFLEFLPVLDKLRHEYIPDTLPYHLIVPSHPGYGFSSAPPPDKDMRLEDAAGLLNKMMVLLGFRNQGHVVQGGDVGSKVARVIAAEHDSCKAIHINFCIMPEPAEDQIDKQIPMSHAEEEGLRRAEWFKRIGSAYALEHATRPSTIGFALGSNPVSLLAWIAEKFLDWTDEDPPIDLILESVTLYWLTDSASTLLWPYRQLFTPGVIGAHENSAWRIPDHKPFGFSWFPKELAPIPQAWAATTGKLTFYRQHDKGGHFAAVEKPAELWHDISDFVEQAWERPPHEAPEQESSAR</sequence>
<dbReference type="SUPFAM" id="SSF53474">
    <property type="entry name" value="alpha/beta-Hydrolases"/>
    <property type="match status" value="1"/>
</dbReference>
<dbReference type="PANTHER" id="PTHR21661:SF39">
    <property type="entry name" value="HYDROLASE, PUTATIVE (AFU_ORTHOLOGUE AFUA_3G08960)-RELATED"/>
    <property type="match status" value="1"/>
</dbReference>
<proteinExistence type="inferred from homology"/>
<evidence type="ECO:0000313" key="6">
    <source>
        <dbReference type="Proteomes" id="UP000054342"/>
    </source>
</evidence>
<evidence type="ECO:0000313" key="5">
    <source>
        <dbReference type="EMBL" id="KIW62130.1"/>
    </source>
</evidence>
<feature type="active site" description="Proton acceptor" evidence="3">
    <location>
        <position position="387"/>
    </location>
</feature>
<organism evidence="5 6">
    <name type="scientific">Exophiala xenobiotica</name>
    <dbReference type="NCBI Taxonomy" id="348802"/>
    <lineage>
        <taxon>Eukaryota</taxon>
        <taxon>Fungi</taxon>
        <taxon>Dikarya</taxon>
        <taxon>Ascomycota</taxon>
        <taxon>Pezizomycotina</taxon>
        <taxon>Eurotiomycetes</taxon>
        <taxon>Chaetothyriomycetidae</taxon>
        <taxon>Chaetothyriales</taxon>
        <taxon>Herpotrichiellaceae</taxon>
        <taxon>Exophiala</taxon>
    </lineage>
</organism>
<gene>
    <name evidence="5" type="ORF">PV05_02177</name>
</gene>
<dbReference type="AlphaFoldDB" id="A0A0D2F566"/>
<dbReference type="InterPro" id="IPR010497">
    <property type="entry name" value="Epoxide_hydro_N"/>
</dbReference>
<comment type="similarity">
    <text evidence="1">Belongs to the peptidase S33 family.</text>
</comment>
<name>A0A0D2F566_9EURO</name>